<feature type="transmembrane region" description="Helical" evidence="1">
    <location>
        <begin position="7"/>
        <end position="23"/>
    </location>
</feature>
<dbReference type="EMBL" id="PSQE01000007">
    <property type="protein sequence ID" value="RHN48726.1"/>
    <property type="molecule type" value="Genomic_DNA"/>
</dbReference>
<keyword evidence="1" id="KW-0812">Transmembrane</keyword>
<dbReference type="Proteomes" id="UP000265566">
    <property type="component" value="Chromosome 7"/>
</dbReference>
<evidence type="ECO:0008006" key="3">
    <source>
        <dbReference type="Google" id="ProtNLM"/>
    </source>
</evidence>
<organism evidence="2">
    <name type="scientific">Medicago truncatula</name>
    <name type="common">Barrel medic</name>
    <name type="synonym">Medicago tribuloides</name>
    <dbReference type="NCBI Taxonomy" id="3880"/>
    <lineage>
        <taxon>Eukaryota</taxon>
        <taxon>Viridiplantae</taxon>
        <taxon>Streptophyta</taxon>
        <taxon>Embryophyta</taxon>
        <taxon>Tracheophyta</taxon>
        <taxon>Spermatophyta</taxon>
        <taxon>Magnoliopsida</taxon>
        <taxon>eudicotyledons</taxon>
        <taxon>Gunneridae</taxon>
        <taxon>Pentapetalae</taxon>
        <taxon>rosids</taxon>
        <taxon>fabids</taxon>
        <taxon>Fabales</taxon>
        <taxon>Fabaceae</taxon>
        <taxon>Papilionoideae</taxon>
        <taxon>50 kb inversion clade</taxon>
        <taxon>NPAAA clade</taxon>
        <taxon>Hologalegina</taxon>
        <taxon>IRL clade</taxon>
        <taxon>Trifolieae</taxon>
        <taxon>Medicago</taxon>
    </lineage>
</organism>
<gene>
    <name evidence="2" type="ORF">MtrunA17_Chr7g0266841</name>
</gene>
<feature type="transmembrane region" description="Helical" evidence="1">
    <location>
        <begin position="29"/>
        <end position="49"/>
    </location>
</feature>
<dbReference type="Gramene" id="rna43473">
    <property type="protein sequence ID" value="RHN48726.1"/>
    <property type="gene ID" value="gene43473"/>
</dbReference>
<accession>A0A396H626</accession>
<evidence type="ECO:0000256" key="1">
    <source>
        <dbReference type="SAM" id="Phobius"/>
    </source>
</evidence>
<keyword evidence="1" id="KW-1133">Transmembrane helix</keyword>
<proteinExistence type="predicted"/>
<comment type="caution">
    <text evidence="2">The sequence shown here is derived from an EMBL/GenBank/DDBJ whole genome shotgun (WGS) entry which is preliminary data.</text>
</comment>
<sequence>MANNTDTFLFSVIFCFFPSLLFFPFIHSLLIILLVFSSFYSINLPFLLISKFSHFKNVIIIFI</sequence>
<protein>
    <recommendedName>
        <fullName evidence="3">Transmembrane protein</fullName>
    </recommendedName>
</protein>
<reference evidence="2" key="1">
    <citation type="journal article" date="2018" name="Nat. Plants">
        <title>Whole-genome landscape of Medicago truncatula symbiotic genes.</title>
        <authorList>
            <person name="Pecrix Y."/>
            <person name="Gamas P."/>
            <person name="Carrere S."/>
        </authorList>
    </citation>
    <scope>NUCLEOTIDE SEQUENCE</scope>
    <source>
        <tissue evidence="2">Leaves</tissue>
    </source>
</reference>
<name>A0A396H626_MEDTR</name>
<evidence type="ECO:0000313" key="2">
    <source>
        <dbReference type="EMBL" id="RHN48726.1"/>
    </source>
</evidence>
<dbReference type="AlphaFoldDB" id="A0A396H626"/>
<keyword evidence="1" id="KW-0472">Membrane</keyword>